<dbReference type="Proteomes" id="UP000199603">
    <property type="component" value="Unassembled WGS sequence"/>
</dbReference>
<organism evidence="1 2">
    <name type="scientific">Aquimonas voraii</name>
    <dbReference type="NCBI Taxonomy" id="265719"/>
    <lineage>
        <taxon>Bacteria</taxon>
        <taxon>Pseudomonadati</taxon>
        <taxon>Pseudomonadota</taxon>
        <taxon>Gammaproteobacteria</taxon>
        <taxon>Lysobacterales</taxon>
        <taxon>Lysobacteraceae</taxon>
        <taxon>Aquimonas</taxon>
    </lineage>
</organism>
<evidence type="ECO:0000313" key="1">
    <source>
        <dbReference type="EMBL" id="SDD22336.1"/>
    </source>
</evidence>
<name>A0A1G6T1B2_9GAMM</name>
<gene>
    <name evidence="1" type="ORF">SAMN04488509_101799</name>
</gene>
<accession>A0A1G6T1B2</accession>
<reference evidence="1 2" key="1">
    <citation type="submission" date="2016-10" db="EMBL/GenBank/DDBJ databases">
        <authorList>
            <person name="de Groot N.N."/>
        </authorList>
    </citation>
    <scope>NUCLEOTIDE SEQUENCE [LARGE SCALE GENOMIC DNA]</scope>
    <source>
        <strain evidence="1 2">DSM 16957</strain>
    </source>
</reference>
<sequence>MHIDDGAVRITVDVPKRVSWDQTKLAAIAQRIAAAGEKVEDFIDVDYAVSESRFNNWPPSLREQFASARTVKPGKPTFRLTTISED</sequence>
<protein>
    <submittedName>
        <fullName evidence="1">Uncharacterized protein</fullName>
    </submittedName>
</protein>
<evidence type="ECO:0000313" key="2">
    <source>
        <dbReference type="Proteomes" id="UP000199603"/>
    </source>
</evidence>
<dbReference type="EMBL" id="FNAG01000001">
    <property type="protein sequence ID" value="SDD22336.1"/>
    <property type="molecule type" value="Genomic_DNA"/>
</dbReference>
<keyword evidence="2" id="KW-1185">Reference proteome</keyword>
<dbReference type="STRING" id="265719.SAMN04488509_101799"/>
<dbReference type="AlphaFoldDB" id="A0A1G6T1B2"/>
<proteinExistence type="predicted"/>